<dbReference type="EMBL" id="KV417754">
    <property type="protein sequence ID" value="KZP07355.1"/>
    <property type="molecule type" value="Genomic_DNA"/>
</dbReference>
<feature type="region of interest" description="Disordered" evidence="7">
    <location>
        <begin position="878"/>
        <end position="926"/>
    </location>
</feature>
<organism evidence="8 9">
    <name type="scientific">Athelia psychrophila</name>
    <dbReference type="NCBI Taxonomy" id="1759441"/>
    <lineage>
        <taxon>Eukaryota</taxon>
        <taxon>Fungi</taxon>
        <taxon>Dikarya</taxon>
        <taxon>Basidiomycota</taxon>
        <taxon>Agaricomycotina</taxon>
        <taxon>Agaricomycetes</taxon>
        <taxon>Agaricomycetidae</taxon>
        <taxon>Atheliales</taxon>
        <taxon>Atheliaceae</taxon>
        <taxon>Athelia</taxon>
    </lineage>
</organism>
<feature type="compositionally biased region" description="Low complexity" evidence="7">
    <location>
        <begin position="457"/>
        <end position="472"/>
    </location>
</feature>
<dbReference type="InterPro" id="IPR007276">
    <property type="entry name" value="Nop14"/>
</dbReference>
<feature type="compositionally biased region" description="Basic and acidic residues" evidence="7">
    <location>
        <begin position="34"/>
        <end position="49"/>
    </location>
</feature>
<accession>A0A167XLX4</accession>
<gene>
    <name evidence="8" type="ORF">FIBSPDRAFT_804112</name>
</gene>
<comment type="function">
    <text evidence="6">Involved in nucleolar processing of pre-18S ribosomal RNA. Has a role in the nuclear export of 40S pre-ribosomal subunit to the cytoplasm.</text>
</comment>
<evidence type="ECO:0000256" key="2">
    <source>
        <dbReference type="ARBA" id="ARBA00007466"/>
    </source>
</evidence>
<evidence type="ECO:0000256" key="7">
    <source>
        <dbReference type="SAM" id="MobiDB-lite"/>
    </source>
</evidence>
<dbReference type="STRING" id="436010.A0A167XLX4"/>
<evidence type="ECO:0000313" key="9">
    <source>
        <dbReference type="Proteomes" id="UP000076532"/>
    </source>
</evidence>
<comment type="subcellular location">
    <subcellularLocation>
        <location evidence="1">Nucleus</location>
        <location evidence="1">Nucleolus</location>
    </subcellularLocation>
</comment>
<reference evidence="8 9" key="1">
    <citation type="journal article" date="2016" name="Mol. Biol. Evol.">
        <title>Comparative Genomics of Early-Diverging Mushroom-Forming Fungi Provides Insights into the Origins of Lignocellulose Decay Capabilities.</title>
        <authorList>
            <person name="Nagy L.G."/>
            <person name="Riley R."/>
            <person name="Tritt A."/>
            <person name="Adam C."/>
            <person name="Daum C."/>
            <person name="Floudas D."/>
            <person name="Sun H."/>
            <person name="Yadav J.S."/>
            <person name="Pangilinan J."/>
            <person name="Larsson K.H."/>
            <person name="Matsuura K."/>
            <person name="Barry K."/>
            <person name="Labutti K."/>
            <person name="Kuo R."/>
            <person name="Ohm R.A."/>
            <person name="Bhattacharya S.S."/>
            <person name="Shirouzu T."/>
            <person name="Yoshinaga Y."/>
            <person name="Martin F.M."/>
            <person name="Grigoriev I.V."/>
            <person name="Hibbett D.S."/>
        </authorList>
    </citation>
    <scope>NUCLEOTIDE SEQUENCE [LARGE SCALE GENOMIC DNA]</scope>
    <source>
        <strain evidence="8 9">CBS 109695</strain>
    </source>
</reference>
<dbReference type="AlphaFoldDB" id="A0A167XLX4"/>
<proteinExistence type="inferred from homology"/>
<feature type="compositionally biased region" description="Polar residues" evidence="7">
    <location>
        <begin position="1"/>
        <end position="26"/>
    </location>
</feature>
<dbReference type="Proteomes" id="UP000076532">
    <property type="component" value="Unassembled WGS sequence"/>
</dbReference>
<feature type="compositionally biased region" description="Basic and acidic residues" evidence="7">
    <location>
        <begin position="878"/>
        <end position="891"/>
    </location>
</feature>
<feature type="compositionally biased region" description="Basic and acidic residues" evidence="7">
    <location>
        <begin position="903"/>
        <end position="918"/>
    </location>
</feature>
<keyword evidence="5" id="KW-0539">Nucleus</keyword>
<evidence type="ECO:0000256" key="1">
    <source>
        <dbReference type="ARBA" id="ARBA00004604"/>
    </source>
</evidence>
<keyword evidence="3" id="KW-0690">Ribosome biogenesis</keyword>
<sequence length="926" mass="103468">MVKGSQLTQLKSALSSAGITGQPQSNGKKRKRTAHDDKDKKTAKLTEIHQKLNPFDTKVTKLKHDVGGRKLKGLIGKPAQSKQAGIEQRKKTLLKEFEEKGRAGGLVDRRFGENDPTMSLEERMLERFTKERQRTSRGVAFNLEDEEELTHYGQSLSKLDDFDNVGLGLDDEEEERGQIDRDVVRKTHFGGFSDEEEEDDDQPARKKSKAEVMAEVMAKSKEHKLRRQMEHEQNDNIRHQLDQDFDSLRSLIYAPDLSTTGSNAVPLGRIRAETEVMVVKPGPSTVALPVEGASLDYDTHVRELAFEKRAQPKDRTKTEEELARVEKEALETAERRRRRRMLGDDGDSDDEGDVGKGRKGREGKKRKREKGADDLDDDFEEGWGGLGAGLGAEGENGEEGVEEEGEEEEGASAEGEESGEGGSDEEGDSSDESSDEDGEDVDDGEDEDEEVEEGEQSELTSTKPTKTSSSRTGNPKELPFTFPSPETHEEFLEIIDGVQDDDVPTVVKRIRALHHTSLAPENKTKLQTLASVLVDHILYVTSPPAPRFDALAFLLPHLYALIKAYPIESAESFSEKLSIMHKNLKRGLSRGALDLETKTWPGLPELSILRVIGTVWPTSDMNHAVVTPTRLLMGAYLGLGRVRSLADIASGLFLCSLFLQFEQLSKRLAPEAINFLVNAILHLCPHDFEDAAGLPGAFPCPDFQSELCRPLAIKTKKSSSLVVRKPDLGTLLGGGDLGEQAKVDMLSLSFDLLARFADIYKGLDAFVELYQPIVEVLAHLKPSKLPKDLQTRIVGLNDTFGRLLKFSEQARKPLALQAHKPIPIPSYIPKFEATTSNYLRRQDPDHERNEASKLRHQYKEERKGAIRELRKDSRFLAAEEQKKQTEKDRAYKASMNKVFGSIEGERAEEKAMEREMAKDKRRSGRK</sequence>
<dbReference type="Pfam" id="PF04147">
    <property type="entry name" value="Nop14"/>
    <property type="match status" value="1"/>
</dbReference>
<dbReference type="GO" id="GO:0030692">
    <property type="term" value="C:Noc4p-Nop14p complex"/>
    <property type="evidence" value="ECO:0007669"/>
    <property type="project" value="TreeGrafter"/>
</dbReference>
<feature type="region of interest" description="Disordered" evidence="7">
    <location>
        <begin position="189"/>
        <end position="212"/>
    </location>
</feature>
<evidence type="ECO:0000256" key="5">
    <source>
        <dbReference type="ARBA" id="ARBA00023242"/>
    </source>
</evidence>
<dbReference type="GO" id="GO:0030490">
    <property type="term" value="P:maturation of SSU-rRNA"/>
    <property type="evidence" value="ECO:0007669"/>
    <property type="project" value="TreeGrafter"/>
</dbReference>
<dbReference type="GO" id="GO:0032040">
    <property type="term" value="C:small-subunit processome"/>
    <property type="evidence" value="ECO:0007669"/>
    <property type="project" value="InterPro"/>
</dbReference>
<keyword evidence="9" id="KW-1185">Reference proteome</keyword>
<name>A0A167XLX4_9AGAM</name>
<comment type="similarity">
    <text evidence="2">Belongs to the NOP14 family.</text>
</comment>
<feature type="compositionally biased region" description="Basic and acidic residues" evidence="7">
    <location>
        <begin position="305"/>
        <end position="334"/>
    </location>
</feature>
<feature type="compositionally biased region" description="Gly residues" evidence="7">
    <location>
        <begin position="382"/>
        <end position="394"/>
    </location>
</feature>
<dbReference type="PANTHER" id="PTHR23183">
    <property type="entry name" value="NOP14"/>
    <property type="match status" value="1"/>
</dbReference>
<protein>
    <submittedName>
        <fullName evidence="8">Nop14-like protein</fullName>
    </submittedName>
</protein>
<feature type="compositionally biased region" description="Basic residues" evidence="7">
    <location>
        <begin position="357"/>
        <end position="369"/>
    </location>
</feature>
<feature type="compositionally biased region" description="Basic and acidic residues" evidence="7">
    <location>
        <begin position="840"/>
        <end position="863"/>
    </location>
</feature>
<feature type="region of interest" description="Disordered" evidence="7">
    <location>
        <begin position="1"/>
        <end position="49"/>
    </location>
</feature>
<feature type="region of interest" description="Disordered" evidence="7">
    <location>
        <begin position="839"/>
        <end position="863"/>
    </location>
</feature>
<feature type="region of interest" description="Disordered" evidence="7">
    <location>
        <begin position="305"/>
        <end position="484"/>
    </location>
</feature>
<dbReference type="OrthoDB" id="441771at2759"/>
<dbReference type="PANTHER" id="PTHR23183:SF0">
    <property type="entry name" value="NUCLEOLAR PROTEIN 14"/>
    <property type="match status" value="1"/>
</dbReference>
<evidence type="ECO:0000256" key="4">
    <source>
        <dbReference type="ARBA" id="ARBA00022552"/>
    </source>
</evidence>
<evidence type="ECO:0000256" key="6">
    <source>
        <dbReference type="ARBA" id="ARBA00024695"/>
    </source>
</evidence>
<keyword evidence="4" id="KW-0698">rRNA processing</keyword>
<evidence type="ECO:0000313" key="8">
    <source>
        <dbReference type="EMBL" id="KZP07355.1"/>
    </source>
</evidence>
<evidence type="ECO:0000256" key="3">
    <source>
        <dbReference type="ARBA" id="ARBA00022517"/>
    </source>
</evidence>
<feature type="compositionally biased region" description="Acidic residues" evidence="7">
    <location>
        <begin position="395"/>
        <end position="456"/>
    </location>
</feature>